<evidence type="ECO:0000256" key="1">
    <source>
        <dbReference type="SAM" id="MobiDB-lite"/>
    </source>
</evidence>
<evidence type="ECO:0000313" key="4">
    <source>
        <dbReference type="Proteomes" id="UP000034029"/>
    </source>
</evidence>
<proteinExistence type="predicted"/>
<reference evidence="2 4" key="1">
    <citation type="journal article" date="2015" name="Int. J. Syst. Evol. Microbiol.">
        <title>Complete genome sequence of Salinicoccus halodurans H3B36, isolated from the Qaidam Basin in China.</title>
        <authorList>
            <person name="Jiang K."/>
            <person name="Xue Y."/>
            <person name="Ma Y."/>
        </authorList>
    </citation>
    <scope>NUCLEOTIDE SEQUENCE [LARGE SCALE GENOMIC DNA]</scope>
    <source>
        <strain evidence="2 4">H3B36</strain>
    </source>
</reference>
<dbReference type="AlphaFoldDB" id="A0A0F7HJE4"/>
<dbReference type="KEGG" id="shv:AAT16_02375"/>
<evidence type="ECO:0000313" key="2">
    <source>
        <dbReference type="EMBL" id="AKG73162.1"/>
    </source>
</evidence>
<gene>
    <name evidence="2" type="ORF">AAT16_02375</name>
    <name evidence="3" type="ORF">SAMN05216235_2049</name>
</gene>
<feature type="compositionally biased region" description="Acidic residues" evidence="1">
    <location>
        <begin position="194"/>
        <end position="208"/>
    </location>
</feature>
<dbReference type="Proteomes" id="UP000034029">
    <property type="component" value="Chromosome"/>
</dbReference>
<feature type="region of interest" description="Disordered" evidence="1">
    <location>
        <begin position="237"/>
        <end position="320"/>
    </location>
</feature>
<name>A0A0F7HJE4_9STAP</name>
<evidence type="ECO:0000313" key="3">
    <source>
        <dbReference type="EMBL" id="SFK84621.1"/>
    </source>
</evidence>
<keyword evidence="4" id="KW-1185">Reference proteome</keyword>
<feature type="compositionally biased region" description="Basic and acidic residues" evidence="1">
    <location>
        <begin position="139"/>
        <end position="156"/>
    </location>
</feature>
<accession>A0A0F7HJE4</accession>
<reference evidence="4" key="2">
    <citation type="submission" date="2015-04" db="EMBL/GenBank/DDBJ databases">
        <title>Complete genome sequence of Salinicoccus halodurans strain H3B36, isolated from the Qaidam basin of China.</title>
        <authorList>
            <person name="Ma Y."/>
            <person name="Jiang K."/>
            <person name="Xue Y."/>
        </authorList>
    </citation>
    <scope>NUCLEOTIDE SEQUENCE [LARGE SCALE GENOMIC DNA]</scope>
    <source>
        <strain evidence="4">H3B36</strain>
    </source>
</reference>
<evidence type="ECO:0000313" key="5">
    <source>
        <dbReference type="Proteomes" id="UP000183090"/>
    </source>
</evidence>
<dbReference type="Proteomes" id="UP000183090">
    <property type="component" value="Unassembled WGS sequence"/>
</dbReference>
<feature type="region of interest" description="Disordered" evidence="1">
    <location>
        <begin position="182"/>
        <end position="222"/>
    </location>
</feature>
<feature type="compositionally biased region" description="Polar residues" evidence="1">
    <location>
        <begin position="209"/>
        <end position="222"/>
    </location>
</feature>
<sequence length="320" mass="36910">MNDKVRMAVTLLPVLLVPLFNERNRIKEHPDMQKLGSASATAYSTAKDKGTHAAHAVRNAGATTYNTSKSAVSTIGNAISDRRHETAYKKEMKSYQKSLKEEDSLLRQFEKEKTKHRKKRLSEKSEVKVPKIMQPHSQPDNDEKSDRMTVESEHVEATSTEPEVYAEKKSFPDNYGIAAVYYEDQSDTRASLDSTDEDRLDLDDEENFSDNNNTDKGMDNMTMSINPYIEEKVKGHPEENFESGDLFKKHKQKLDPRGTSYKQTRKIEREDSLFNRHRDMQEQKVTEHGRRTGLESAMSKSKYQKKLEKKINKHLDKHHS</sequence>
<feature type="compositionally biased region" description="Basic and acidic residues" evidence="1">
    <location>
        <begin position="305"/>
        <end position="314"/>
    </location>
</feature>
<dbReference type="OrthoDB" id="2418709at2"/>
<feature type="region of interest" description="Disordered" evidence="1">
    <location>
        <begin position="110"/>
        <end position="170"/>
    </location>
</feature>
<dbReference type="EMBL" id="FOTB01000004">
    <property type="protein sequence ID" value="SFK84621.1"/>
    <property type="molecule type" value="Genomic_DNA"/>
</dbReference>
<dbReference type="EMBL" id="CP011366">
    <property type="protein sequence ID" value="AKG73162.1"/>
    <property type="molecule type" value="Genomic_DNA"/>
</dbReference>
<reference evidence="3 5" key="3">
    <citation type="submission" date="2016-10" db="EMBL/GenBank/DDBJ databases">
        <authorList>
            <person name="Varghese N."/>
            <person name="Submissions S."/>
        </authorList>
    </citation>
    <scope>NUCLEOTIDE SEQUENCE [LARGE SCALE GENOMIC DNA]</scope>
    <source>
        <strain evidence="3 5">CGMCC 1.6501</strain>
    </source>
</reference>
<organism evidence="3 5">
    <name type="scientific">Salinicoccus halodurans</name>
    <dbReference type="NCBI Taxonomy" id="407035"/>
    <lineage>
        <taxon>Bacteria</taxon>
        <taxon>Bacillati</taxon>
        <taxon>Bacillota</taxon>
        <taxon>Bacilli</taxon>
        <taxon>Bacillales</taxon>
        <taxon>Staphylococcaceae</taxon>
        <taxon>Salinicoccus</taxon>
    </lineage>
</organism>
<protein>
    <submittedName>
        <fullName evidence="3">Uncharacterized protein</fullName>
    </submittedName>
</protein>
<feature type="compositionally biased region" description="Basic and acidic residues" evidence="1">
    <location>
        <begin position="265"/>
        <end position="293"/>
    </location>
</feature>
<dbReference type="RefSeq" id="WP_046789354.1">
    <property type="nucleotide sequence ID" value="NZ_CP011366.1"/>
</dbReference>